<keyword evidence="5" id="KW-0813">Transport</keyword>
<dbReference type="NCBIfam" id="TIGR02966">
    <property type="entry name" value="phoR_proteo"/>
    <property type="match status" value="1"/>
</dbReference>
<dbReference type="CDD" id="cd00082">
    <property type="entry name" value="HisKA"/>
    <property type="match status" value="1"/>
</dbReference>
<dbReference type="NCBIfam" id="NF008235">
    <property type="entry name" value="PRK11006.1"/>
    <property type="match status" value="1"/>
</dbReference>
<keyword evidence="8" id="KW-0592">Phosphate transport</keyword>
<dbReference type="PROSITE" id="PS50109">
    <property type="entry name" value="HIS_KIN"/>
    <property type="match status" value="1"/>
</dbReference>
<dbReference type="InterPro" id="IPR004358">
    <property type="entry name" value="Sig_transdc_His_kin-like_C"/>
</dbReference>
<evidence type="ECO:0000256" key="18">
    <source>
        <dbReference type="SAM" id="MobiDB-lite"/>
    </source>
</evidence>
<keyword evidence="13" id="KW-0067">ATP-binding</keyword>
<dbReference type="SMART" id="SM00387">
    <property type="entry name" value="HATPase_c"/>
    <property type="match status" value="1"/>
</dbReference>
<dbReference type="Pfam" id="PF13188">
    <property type="entry name" value="PAS_8"/>
    <property type="match status" value="1"/>
</dbReference>
<dbReference type="Pfam" id="PF00512">
    <property type="entry name" value="HisKA"/>
    <property type="match status" value="1"/>
</dbReference>
<dbReference type="InterPro" id="IPR036097">
    <property type="entry name" value="HisK_dim/P_sf"/>
</dbReference>
<gene>
    <name evidence="20" type="ORF">CKO31_17020</name>
</gene>
<keyword evidence="11" id="KW-0547">Nucleotide-binding</keyword>
<evidence type="ECO:0000256" key="8">
    <source>
        <dbReference type="ARBA" id="ARBA00022592"/>
    </source>
</evidence>
<dbReference type="PANTHER" id="PTHR45453">
    <property type="entry name" value="PHOSPHATE REGULON SENSOR PROTEIN PHOR"/>
    <property type="match status" value="1"/>
</dbReference>
<accession>A0ABS1CLQ9</accession>
<evidence type="ECO:0000256" key="17">
    <source>
        <dbReference type="ARBA" id="ARBA00025207"/>
    </source>
</evidence>
<keyword evidence="16" id="KW-0472">Membrane</keyword>
<feature type="compositionally biased region" description="Basic and acidic residues" evidence="18">
    <location>
        <begin position="426"/>
        <end position="435"/>
    </location>
</feature>
<evidence type="ECO:0000313" key="21">
    <source>
        <dbReference type="Proteomes" id="UP000748752"/>
    </source>
</evidence>
<evidence type="ECO:0000256" key="13">
    <source>
        <dbReference type="ARBA" id="ARBA00022840"/>
    </source>
</evidence>
<dbReference type="InterPro" id="IPR036890">
    <property type="entry name" value="HATPase_C_sf"/>
</dbReference>
<dbReference type="Pfam" id="PF11808">
    <property type="entry name" value="PhoR"/>
    <property type="match status" value="1"/>
</dbReference>
<reference evidence="20 21" key="1">
    <citation type="journal article" date="2020" name="Microorganisms">
        <title>Osmotic Adaptation and Compatible Solute Biosynthesis of Phototrophic Bacteria as Revealed from Genome Analyses.</title>
        <authorList>
            <person name="Imhoff J.F."/>
            <person name="Rahn T."/>
            <person name="Kunzel S."/>
            <person name="Keller A."/>
            <person name="Neulinger S.C."/>
        </authorList>
    </citation>
    <scope>NUCLEOTIDE SEQUENCE [LARGE SCALE GENOMIC DNA]</scope>
    <source>
        <strain evidence="20 21">DSM 6210</strain>
    </source>
</reference>
<organism evidence="20 21">
    <name type="scientific">Thiohalocapsa halophila</name>
    <dbReference type="NCBI Taxonomy" id="69359"/>
    <lineage>
        <taxon>Bacteria</taxon>
        <taxon>Pseudomonadati</taxon>
        <taxon>Pseudomonadota</taxon>
        <taxon>Gammaproteobacteria</taxon>
        <taxon>Chromatiales</taxon>
        <taxon>Chromatiaceae</taxon>
        <taxon>Thiohalocapsa</taxon>
    </lineage>
</organism>
<protein>
    <recommendedName>
        <fullName evidence="4">Phosphate regulon sensor protein PhoR</fullName>
        <ecNumber evidence="3">2.7.13.3</ecNumber>
    </recommendedName>
</protein>
<keyword evidence="10" id="KW-0812">Transmembrane</keyword>
<keyword evidence="14" id="KW-1133">Transmembrane helix</keyword>
<feature type="region of interest" description="Disordered" evidence="18">
    <location>
        <begin position="426"/>
        <end position="445"/>
    </location>
</feature>
<proteinExistence type="predicted"/>
<dbReference type="SUPFAM" id="SSF47384">
    <property type="entry name" value="Homodimeric domain of signal transducing histidine kinase"/>
    <property type="match status" value="1"/>
</dbReference>
<dbReference type="PRINTS" id="PR00344">
    <property type="entry name" value="BCTRLSENSOR"/>
</dbReference>
<dbReference type="SMART" id="SM00388">
    <property type="entry name" value="HisKA"/>
    <property type="match status" value="1"/>
</dbReference>
<dbReference type="InterPro" id="IPR050351">
    <property type="entry name" value="BphY/WalK/GraS-like"/>
</dbReference>
<dbReference type="PANTHER" id="PTHR45453:SF1">
    <property type="entry name" value="PHOSPHATE REGULON SENSOR PROTEIN PHOR"/>
    <property type="match status" value="1"/>
</dbReference>
<comment type="caution">
    <text evidence="20">The sequence shown here is derived from an EMBL/GenBank/DDBJ whole genome shotgun (WGS) entry which is preliminary data.</text>
</comment>
<dbReference type="SUPFAM" id="SSF55874">
    <property type="entry name" value="ATPase domain of HSP90 chaperone/DNA topoisomerase II/histidine kinase"/>
    <property type="match status" value="1"/>
</dbReference>
<dbReference type="SUPFAM" id="SSF55785">
    <property type="entry name" value="PYP-like sensor domain (PAS domain)"/>
    <property type="match status" value="1"/>
</dbReference>
<dbReference type="Gene3D" id="3.30.450.20">
    <property type="entry name" value="PAS domain"/>
    <property type="match status" value="1"/>
</dbReference>
<evidence type="ECO:0000256" key="11">
    <source>
        <dbReference type="ARBA" id="ARBA00022741"/>
    </source>
</evidence>
<evidence type="ECO:0000256" key="1">
    <source>
        <dbReference type="ARBA" id="ARBA00000085"/>
    </source>
</evidence>
<evidence type="ECO:0000256" key="15">
    <source>
        <dbReference type="ARBA" id="ARBA00023012"/>
    </source>
</evidence>
<comment type="function">
    <text evidence="17">Member of the two-component regulatory system PhoR/PhoB involved in the phosphate regulon genes expression. PhoR may function as a membrane-associated protein kinase that phosphorylates PhoB in response to environmental signals.</text>
</comment>
<dbReference type="EMBL" id="NRRV01000047">
    <property type="protein sequence ID" value="MBK1632409.1"/>
    <property type="molecule type" value="Genomic_DNA"/>
</dbReference>
<evidence type="ECO:0000256" key="12">
    <source>
        <dbReference type="ARBA" id="ARBA00022777"/>
    </source>
</evidence>
<evidence type="ECO:0000256" key="6">
    <source>
        <dbReference type="ARBA" id="ARBA00022475"/>
    </source>
</evidence>
<comment type="subcellular location">
    <subcellularLocation>
        <location evidence="2">Cell membrane</location>
    </subcellularLocation>
</comment>
<evidence type="ECO:0000256" key="9">
    <source>
        <dbReference type="ARBA" id="ARBA00022679"/>
    </source>
</evidence>
<keyword evidence="6" id="KW-1003">Cell membrane</keyword>
<evidence type="ECO:0000256" key="16">
    <source>
        <dbReference type="ARBA" id="ARBA00023136"/>
    </source>
</evidence>
<keyword evidence="9" id="KW-0808">Transferase</keyword>
<evidence type="ECO:0000313" key="20">
    <source>
        <dbReference type="EMBL" id="MBK1632409.1"/>
    </source>
</evidence>
<keyword evidence="15" id="KW-0902">Two-component regulatory system</keyword>
<dbReference type="InterPro" id="IPR000014">
    <property type="entry name" value="PAS"/>
</dbReference>
<evidence type="ECO:0000256" key="7">
    <source>
        <dbReference type="ARBA" id="ARBA00022553"/>
    </source>
</evidence>
<dbReference type="InterPro" id="IPR021766">
    <property type="entry name" value="PhoR_N"/>
</dbReference>
<evidence type="ECO:0000256" key="14">
    <source>
        <dbReference type="ARBA" id="ARBA00022989"/>
    </source>
</evidence>
<evidence type="ECO:0000256" key="10">
    <source>
        <dbReference type="ARBA" id="ARBA00022692"/>
    </source>
</evidence>
<dbReference type="InterPro" id="IPR005467">
    <property type="entry name" value="His_kinase_dom"/>
</dbReference>
<dbReference type="RefSeq" id="WP_200239942.1">
    <property type="nucleotide sequence ID" value="NZ_NRRV01000047.1"/>
</dbReference>
<keyword evidence="21" id="KW-1185">Reference proteome</keyword>
<dbReference type="EC" id="2.7.13.3" evidence="3"/>
<dbReference type="Gene3D" id="1.10.287.130">
    <property type="match status" value="1"/>
</dbReference>
<feature type="domain" description="Histidine kinase" evidence="19">
    <location>
        <begin position="213"/>
        <end position="428"/>
    </location>
</feature>
<comment type="catalytic activity">
    <reaction evidence="1">
        <text>ATP + protein L-histidine = ADP + protein N-phospho-L-histidine.</text>
        <dbReference type="EC" id="2.7.13.3"/>
    </reaction>
</comment>
<evidence type="ECO:0000256" key="3">
    <source>
        <dbReference type="ARBA" id="ARBA00012438"/>
    </source>
</evidence>
<dbReference type="InterPro" id="IPR035965">
    <property type="entry name" value="PAS-like_dom_sf"/>
</dbReference>
<dbReference type="Proteomes" id="UP000748752">
    <property type="component" value="Unassembled WGS sequence"/>
</dbReference>
<evidence type="ECO:0000256" key="5">
    <source>
        <dbReference type="ARBA" id="ARBA00022448"/>
    </source>
</evidence>
<keyword evidence="7" id="KW-0597">Phosphoprotein</keyword>
<dbReference type="InterPro" id="IPR003594">
    <property type="entry name" value="HATPase_dom"/>
</dbReference>
<name>A0ABS1CLQ9_9GAMM</name>
<sequence length="445" mass="49500">MRADAVGFELAVLLTGGALAGLLHLGGLPLAEALLLVLTAYLLRHLYLLWRLARFIRRQHRLAPPFPFGLWGELYRAVGRYQQRSRKNRKRHLRFQRRFREAANSVPDALVVLSKSQRIEWANPAAAALLGVHWPAHEGRLLTDVCAQNGLGDYLDAGDYARPLEVAADHDQSIMMSVRVAPFGERKRQRLVVGRDITKVFHLNMIRRDFVANASHELRTPLTVIAGFVENLASSALTPEIHRRPLSLMENQTNRMRTIIEDLLTLSRLELEDTASNLEPVNIPQEIEQVVADARTLSAGDHAIALDLDRDLMLIGNQSELRSAISNLVFNAVKHTAAGSKVRVLWHDEPGGPVFQVADDGPGIAPEHIPRITERFYRVDKARSRASGGTGLGLAIVKHVLSHHDALLSIASDPGQGTTFTCRFPQESRLRRHDQLPQAPALRSG</sequence>
<evidence type="ECO:0000256" key="4">
    <source>
        <dbReference type="ARBA" id="ARBA00019665"/>
    </source>
</evidence>
<evidence type="ECO:0000256" key="2">
    <source>
        <dbReference type="ARBA" id="ARBA00004236"/>
    </source>
</evidence>
<dbReference type="Gene3D" id="3.30.565.10">
    <property type="entry name" value="Histidine kinase-like ATPase, C-terminal domain"/>
    <property type="match status" value="1"/>
</dbReference>
<dbReference type="Pfam" id="PF02518">
    <property type="entry name" value="HATPase_c"/>
    <property type="match status" value="1"/>
</dbReference>
<evidence type="ECO:0000259" key="19">
    <source>
        <dbReference type="PROSITE" id="PS50109"/>
    </source>
</evidence>
<keyword evidence="12 20" id="KW-0418">Kinase</keyword>
<dbReference type="InterPro" id="IPR003661">
    <property type="entry name" value="HisK_dim/P_dom"/>
</dbReference>
<dbReference type="InterPro" id="IPR014310">
    <property type="entry name" value="Sig_transdc_His_kinase_PhoR"/>
</dbReference>
<dbReference type="GO" id="GO:0016301">
    <property type="term" value="F:kinase activity"/>
    <property type="evidence" value="ECO:0007669"/>
    <property type="project" value="UniProtKB-KW"/>
</dbReference>